<keyword evidence="2" id="KW-1185">Reference proteome</keyword>
<comment type="caution">
    <text evidence="1">The sequence shown here is derived from an EMBL/GenBank/DDBJ whole genome shotgun (WGS) entry which is preliminary data.</text>
</comment>
<evidence type="ECO:0000313" key="1">
    <source>
        <dbReference type="EMBL" id="MDP9825227.1"/>
    </source>
</evidence>
<name>A0ABT9NY97_9ACTN</name>
<reference evidence="1 2" key="1">
    <citation type="submission" date="2023-07" db="EMBL/GenBank/DDBJ databases">
        <title>Sequencing the genomes of 1000 actinobacteria strains.</title>
        <authorList>
            <person name="Klenk H.-P."/>
        </authorList>
    </citation>
    <scope>NUCLEOTIDE SEQUENCE [LARGE SCALE GENOMIC DNA]</scope>
    <source>
        <strain evidence="1 2">DSM 44388</strain>
    </source>
</reference>
<dbReference type="EMBL" id="JAUSQZ010000001">
    <property type="protein sequence ID" value="MDP9825227.1"/>
    <property type="molecule type" value="Genomic_DNA"/>
</dbReference>
<dbReference type="RefSeq" id="WP_307238796.1">
    <property type="nucleotide sequence ID" value="NZ_JAUSQZ010000001.1"/>
</dbReference>
<organism evidence="1 2">
    <name type="scientific">Kineosporia succinea</name>
    <dbReference type="NCBI Taxonomy" id="84632"/>
    <lineage>
        <taxon>Bacteria</taxon>
        <taxon>Bacillati</taxon>
        <taxon>Actinomycetota</taxon>
        <taxon>Actinomycetes</taxon>
        <taxon>Kineosporiales</taxon>
        <taxon>Kineosporiaceae</taxon>
        <taxon>Kineosporia</taxon>
    </lineage>
</organism>
<proteinExistence type="predicted"/>
<sequence>MATPEIVVFPNALPVVINYLTQHLGDDVTVTAGLPPGADIHDSLPWVQLIPAGGAWRVRKQLDEVVLNINIYHHAEALSDIDNLGLQIRGAIESMQGLTLDGVAITRTSELSSLTRLPDADPLIARAGITVSLLVRPL</sequence>
<gene>
    <name evidence="1" type="ORF">J2S57_000976</name>
</gene>
<accession>A0ABT9NY97</accession>
<protein>
    <recommendedName>
        <fullName evidence="3">DUF3168 domain-containing protein</fullName>
    </recommendedName>
</protein>
<evidence type="ECO:0008006" key="3">
    <source>
        <dbReference type="Google" id="ProtNLM"/>
    </source>
</evidence>
<evidence type="ECO:0000313" key="2">
    <source>
        <dbReference type="Proteomes" id="UP001235712"/>
    </source>
</evidence>
<dbReference type="Proteomes" id="UP001235712">
    <property type="component" value="Unassembled WGS sequence"/>
</dbReference>